<dbReference type="EMBL" id="LCWV01000005">
    <property type="protein sequence ID" value="PWI73077.1"/>
    <property type="molecule type" value="Genomic_DNA"/>
</dbReference>
<evidence type="ECO:0000256" key="5">
    <source>
        <dbReference type="SAM" id="MobiDB-lite"/>
    </source>
</evidence>
<dbReference type="InterPro" id="IPR002740">
    <property type="entry name" value="EVE_domain"/>
</dbReference>
<organism evidence="7 8">
    <name type="scientific">Purpureocillium lilacinum</name>
    <name type="common">Paecilomyces lilacinus</name>
    <dbReference type="NCBI Taxonomy" id="33203"/>
    <lineage>
        <taxon>Eukaryota</taxon>
        <taxon>Fungi</taxon>
        <taxon>Dikarya</taxon>
        <taxon>Ascomycota</taxon>
        <taxon>Pezizomycotina</taxon>
        <taxon>Sordariomycetes</taxon>
        <taxon>Hypocreomycetidae</taxon>
        <taxon>Hypocreales</taxon>
        <taxon>Ophiocordycipitaceae</taxon>
        <taxon>Purpureocillium</taxon>
    </lineage>
</organism>
<sequence length="293" mass="32335">MPARKRASEAASPPPKRRSTRQAAAASAAAASSTATEPSSKPPIGKAKPSSKAQSKPAKKPEVDSAPKPQVKKLKADKAPSNAKPAVNGTGSRAVSEDPDPESIPVTNPEAPRHDGEWYWLMKAEPESRFENGIDVRFSIDDLRAKTKPEGWDGIRAYAARNHMRNMNAGDKAFFYHSNCKEPGIAGTMEIVREFSEDKSARRPGTPYYDPSSTREKPRWSLVHVEFRSKLAVPITLRELRELGKPGGPLETMQMLKQSRLSVSRVSKEEWEALCRIADKKAKEAGLKHETER</sequence>
<dbReference type="FunFam" id="3.10.590.10:FF:000003">
    <property type="entry name" value="Thymocyte nuclear protein 1"/>
    <property type="match status" value="1"/>
</dbReference>
<dbReference type="CDD" id="cd21133">
    <property type="entry name" value="EVE"/>
    <property type="match status" value="1"/>
</dbReference>
<accession>A0A2U3EEX9</accession>
<dbReference type="InterPro" id="IPR047197">
    <property type="entry name" value="THYN1-like_EVE"/>
</dbReference>
<keyword evidence="4" id="KW-0539">Nucleus</keyword>
<evidence type="ECO:0000313" key="8">
    <source>
        <dbReference type="Proteomes" id="UP000245956"/>
    </source>
</evidence>
<protein>
    <recommendedName>
        <fullName evidence="2">Thymocyte nuclear protein 1</fullName>
    </recommendedName>
</protein>
<gene>
    <name evidence="7" type="ORF">PCL_10092</name>
</gene>
<dbReference type="GO" id="GO:0005634">
    <property type="term" value="C:nucleus"/>
    <property type="evidence" value="ECO:0007669"/>
    <property type="project" value="UniProtKB-SubCell"/>
</dbReference>
<dbReference type="InterPro" id="IPR015947">
    <property type="entry name" value="PUA-like_sf"/>
</dbReference>
<feature type="compositionally biased region" description="Low complexity" evidence="5">
    <location>
        <begin position="46"/>
        <end position="56"/>
    </location>
</feature>
<dbReference type="Proteomes" id="UP000245956">
    <property type="component" value="Unassembled WGS sequence"/>
</dbReference>
<keyword evidence="3" id="KW-0597">Phosphoprotein</keyword>
<comment type="subcellular location">
    <subcellularLocation>
        <location evidence="1">Nucleus</location>
    </subcellularLocation>
</comment>
<evidence type="ECO:0000256" key="4">
    <source>
        <dbReference type="ARBA" id="ARBA00023242"/>
    </source>
</evidence>
<dbReference type="InterPro" id="IPR052181">
    <property type="entry name" value="5hmC_binding"/>
</dbReference>
<proteinExistence type="predicted"/>
<name>A0A2U3EEX9_PURLI</name>
<reference evidence="7 8" key="1">
    <citation type="journal article" date="2016" name="Front. Microbiol.">
        <title>Genome and transcriptome sequences reveal the specific parasitism of the nematophagous Purpureocillium lilacinum 36-1.</title>
        <authorList>
            <person name="Xie J."/>
            <person name="Li S."/>
            <person name="Mo C."/>
            <person name="Xiao X."/>
            <person name="Peng D."/>
            <person name="Wang G."/>
            <person name="Xiao Y."/>
        </authorList>
    </citation>
    <scope>NUCLEOTIDE SEQUENCE [LARGE SCALE GENOMIC DNA]</scope>
    <source>
        <strain evidence="7 8">36-1</strain>
    </source>
</reference>
<dbReference type="OrthoDB" id="41445at2759"/>
<evidence type="ECO:0000256" key="2">
    <source>
        <dbReference type="ARBA" id="ARBA00014654"/>
    </source>
</evidence>
<feature type="compositionally biased region" description="Low complexity" evidence="5">
    <location>
        <begin position="21"/>
        <end position="36"/>
    </location>
</feature>
<dbReference type="PANTHER" id="PTHR14087">
    <property type="entry name" value="THYMOCYTE NUCLEAR PROTEIN 1"/>
    <property type="match status" value="1"/>
</dbReference>
<comment type="caution">
    <text evidence="7">The sequence shown here is derived from an EMBL/GenBank/DDBJ whole genome shotgun (WGS) entry which is preliminary data.</text>
</comment>
<dbReference type="Pfam" id="PF01878">
    <property type="entry name" value="EVE"/>
    <property type="match status" value="1"/>
</dbReference>
<dbReference type="SUPFAM" id="SSF88697">
    <property type="entry name" value="PUA domain-like"/>
    <property type="match status" value="1"/>
</dbReference>
<dbReference type="Gene3D" id="3.10.590.10">
    <property type="entry name" value="ph1033 like domains"/>
    <property type="match status" value="1"/>
</dbReference>
<dbReference type="AlphaFoldDB" id="A0A2U3EEX9"/>
<dbReference type="PANTHER" id="PTHR14087:SF7">
    <property type="entry name" value="THYMOCYTE NUCLEAR PROTEIN 1"/>
    <property type="match status" value="1"/>
</dbReference>
<evidence type="ECO:0000256" key="1">
    <source>
        <dbReference type="ARBA" id="ARBA00004123"/>
    </source>
</evidence>
<feature type="domain" description="EVE" evidence="6">
    <location>
        <begin position="119"/>
        <end position="276"/>
    </location>
</feature>
<evidence type="ECO:0000256" key="3">
    <source>
        <dbReference type="ARBA" id="ARBA00022553"/>
    </source>
</evidence>
<evidence type="ECO:0000259" key="6">
    <source>
        <dbReference type="Pfam" id="PF01878"/>
    </source>
</evidence>
<evidence type="ECO:0000313" key="7">
    <source>
        <dbReference type="EMBL" id="PWI73077.1"/>
    </source>
</evidence>
<feature type="region of interest" description="Disordered" evidence="5">
    <location>
        <begin position="1"/>
        <end position="113"/>
    </location>
</feature>